<dbReference type="PROSITE" id="PS00636">
    <property type="entry name" value="DNAJ_1"/>
    <property type="match status" value="1"/>
</dbReference>
<evidence type="ECO:0000256" key="1">
    <source>
        <dbReference type="ARBA" id="ARBA00022723"/>
    </source>
</evidence>
<dbReference type="SMART" id="SM00271">
    <property type="entry name" value="DnaJ"/>
    <property type="match status" value="1"/>
</dbReference>
<organism evidence="6">
    <name type="scientific">marine sediment metagenome</name>
    <dbReference type="NCBI Taxonomy" id="412755"/>
    <lineage>
        <taxon>unclassified sequences</taxon>
        <taxon>metagenomes</taxon>
        <taxon>ecological metagenomes</taxon>
    </lineage>
</organism>
<name>A0A0F9L0F3_9ZZZZ</name>
<evidence type="ECO:0000313" key="6">
    <source>
        <dbReference type="EMBL" id="KKM21285.1"/>
    </source>
</evidence>
<keyword evidence="4" id="KW-0862">Zinc</keyword>
<evidence type="ECO:0000256" key="3">
    <source>
        <dbReference type="ARBA" id="ARBA00022771"/>
    </source>
</evidence>
<dbReference type="FunFam" id="2.60.260.20:FF:000005">
    <property type="entry name" value="Chaperone protein dnaJ 1, mitochondrial"/>
    <property type="match status" value="1"/>
</dbReference>
<dbReference type="SUPFAM" id="SSF49493">
    <property type="entry name" value="HSP40/DnaJ peptide-binding domain"/>
    <property type="match status" value="2"/>
</dbReference>
<proteinExistence type="predicted"/>
<dbReference type="Pfam" id="PF01556">
    <property type="entry name" value="DnaJ_C"/>
    <property type="match status" value="1"/>
</dbReference>
<dbReference type="InterPro" id="IPR018253">
    <property type="entry name" value="DnaJ_domain_CS"/>
</dbReference>
<feature type="domain" description="J" evidence="5">
    <location>
        <begin position="29"/>
        <end position="93"/>
    </location>
</feature>
<dbReference type="PROSITE" id="PS50076">
    <property type="entry name" value="DNAJ_2"/>
    <property type="match status" value="1"/>
</dbReference>
<dbReference type="PANTHER" id="PTHR43096:SF10">
    <property type="entry name" value="CHAPERONE PROTEIN DNAJ A6, CHLOROPLASTIC"/>
    <property type="match status" value="1"/>
</dbReference>
<dbReference type="EMBL" id="LAZR01013583">
    <property type="protein sequence ID" value="KKM21285.1"/>
    <property type="molecule type" value="Genomic_DNA"/>
</dbReference>
<gene>
    <name evidence="6" type="ORF">LCGC14_1636960</name>
</gene>
<dbReference type="Pfam" id="PF00226">
    <property type="entry name" value="DnaJ"/>
    <property type="match status" value="1"/>
</dbReference>
<protein>
    <recommendedName>
        <fullName evidence="5">J domain-containing protein</fullName>
    </recommendedName>
</protein>
<dbReference type="SUPFAM" id="SSF46565">
    <property type="entry name" value="Chaperone J-domain"/>
    <property type="match status" value="1"/>
</dbReference>
<reference evidence="6" key="1">
    <citation type="journal article" date="2015" name="Nature">
        <title>Complex archaea that bridge the gap between prokaryotes and eukaryotes.</title>
        <authorList>
            <person name="Spang A."/>
            <person name="Saw J.H."/>
            <person name="Jorgensen S.L."/>
            <person name="Zaremba-Niedzwiedzka K."/>
            <person name="Martijn J."/>
            <person name="Lind A.E."/>
            <person name="van Eijk R."/>
            <person name="Schleper C."/>
            <person name="Guy L."/>
            <person name="Ettema T.J."/>
        </authorList>
    </citation>
    <scope>NUCLEOTIDE SEQUENCE</scope>
</reference>
<dbReference type="GO" id="GO:0051082">
    <property type="term" value="F:unfolded protein binding"/>
    <property type="evidence" value="ECO:0007669"/>
    <property type="project" value="InterPro"/>
</dbReference>
<dbReference type="InterPro" id="IPR008971">
    <property type="entry name" value="HSP40/DnaJ_pept-bd"/>
</dbReference>
<dbReference type="InterPro" id="IPR002939">
    <property type="entry name" value="DnaJ_C"/>
</dbReference>
<dbReference type="AlphaFoldDB" id="A0A0F9L0F3"/>
<comment type="caution">
    <text evidence="6">The sequence shown here is derived from an EMBL/GenBank/DDBJ whole genome shotgun (WGS) entry which is preliminary data.</text>
</comment>
<dbReference type="Gene3D" id="1.10.287.110">
    <property type="entry name" value="DnaJ domain"/>
    <property type="match status" value="1"/>
</dbReference>
<evidence type="ECO:0000259" key="5">
    <source>
        <dbReference type="PROSITE" id="PS50076"/>
    </source>
</evidence>
<evidence type="ECO:0000256" key="4">
    <source>
        <dbReference type="ARBA" id="ARBA00022833"/>
    </source>
</evidence>
<evidence type="ECO:0000256" key="2">
    <source>
        <dbReference type="ARBA" id="ARBA00022737"/>
    </source>
</evidence>
<accession>A0A0F9L0F3</accession>
<dbReference type="InterPro" id="IPR001623">
    <property type="entry name" value="DnaJ_domain"/>
</dbReference>
<keyword evidence="2" id="KW-0677">Repeat</keyword>
<dbReference type="GO" id="GO:0042026">
    <property type="term" value="P:protein refolding"/>
    <property type="evidence" value="ECO:0007669"/>
    <property type="project" value="TreeGrafter"/>
</dbReference>
<sequence>MPPPAMATQRRLPLPPVPPIITGRMARRDYYKVLGVEKDASAAQIKTAYRKLARKLHPDVNKAANAAEKFKEATAAYEVLTDPQKRRKYDRFGHAGPQGQRIRTGPRGADPFAAGRPFDFDEVFSASPFSGMSLKDLLAVLSGRAGRAGRAGRRRDQPRQDMEYPLTLDFLQAVEGCTTRFSFQRPDGKAERIDLKIPAGVREGSKVRARGQGIGGGDLYVLIRVREHRYFRREGNDIYLDLPISAAEGAKGAQVTVPTIDGQATVKVPPGTSGGMRLRLRDKGVVNPKTKKRGHQYVVIKIVLPKNVSPKGKKLLEEFEKTDPFDPREGVPW</sequence>
<keyword evidence="3" id="KW-0863">Zinc-finger</keyword>
<dbReference type="CDD" id="cd10747">
    <property type="entry name" value="DnaJ_C"/>
    <property type="match status" value="1"/>
</dbReference>
<dbReference type="GO" id="GO:0008270">
    <property type="term" value="F:zinc ion binding"/>
    <property type="evidence" value="ECO:0007669"/>
    <property type="project" value="UniProtKB-KW"/>
</dbReference>
<dbReference type="GO" id="GO:0005737">
    <property type="term" value="C:cytoplasm"/>
    <property type="evidence" value="ECO:0007669"/>
    <property type="project" value="TreeGrafter"/>
</dbReference>
<dbReference type="InterPro" id="IPR036869">
    <property type="entry name" value="J_dom_sf"/>
</dbReference>
<dbReference type="PRINTS" id="PR00625">
    <property type="entry name" value="JDOMAIN"/>
</dbReference>
<keyword evidence="1" id="KW-0479">Metal-binding</keyword>
<dbReference type="Gene3D" id="2.60.260.20">
    <property type="entry name" value="Urease metallochaperone UreE, N-terminal domain"/>
    <property type="match status" value="2"/>
</dbReference>
<dbReference type="PANTHER" id="PTHR43096">
    <property type="entry name" value="DNAJ HOMOLOG 1, MITOCHONDRIAL-RELATED"/>
    <property type="match status" value="1"/>
</dbReference>
<dbReference type="CDD" id="cd06257">
    <property type="entry name" value="DnaJ"/>
    <property type="match status" value="1"/>
</dbReference>